<name>A0A845SLF9_9GAMM</name>
<gene>
    <name evidence="2" type="ORF">GRH90_19005</name>
</gene>
<evidence type="ECO:0008006" key="4">
    <source>
        <dbReference type="Google" id="ProtNLM"/>
    </source>
</evidence>
<reference evidence="2 3" key="1">
    <citation type="submission" date="2019-12" db="EMBL/GenBank/DDBJ databases">
        <authorList>
            <person name="Lee S.D."/>
        </authorList>
    </citation>
    <scope>NUCLEOTIDE SEQUENCE [LARGE SCALE GENOMIC DNA]</scope>
    <source>
        <strain evidence="2 3">SAP-6</strain>
    </source>
</reference>
<accession>A0A845SLF9</accession>
<sequence>MPAPVINGELNKTQLRALKDALRGAEMPKAKRQRLLWRIAKLGIIAASKRNARNQRTPDGAPWPARKRGKRKMLRQLPKLLHVRELPQIEAVRIYLQGGHYKNGNTPVAAGLIGAVHQGGANITGRADSYKNQPRQEGKLATNRQARKLRQLGYQVMWQGRRVKPAMAWITKEMSMAQAGMLIKKLSKAPKKRTWTIDIPARVFLGVSDAEFNQILARQLQAIGFGWEVKAQDIKGKI</sequence>
<dbReference type="Pfam" id="PF05069">
    <property type="entry name" value="Phage_tail_S"/>
    <property type="match status" value="1"/>
</dbReference>
<organism evidence="2 3">
    <name type="scientific">Acerihabitans arboris</name>
    <dbReference type="NCBI Taxonomy" id="2691583"/>
    <lineage>
        <taxon>Bacteria</taxon>
        <taxon>Pseudomonadati</taxon>
        <taxon>Pseudomonadota</taxon>
        <taxon>Gammaproteobacteria</taxon>
        <taxon>Enterobacterales</taxon>
        <taxon>Pectobacteriaceae</taxon>
        <taxon>Acerihabitans</taxon>
    </lineage>
</organism>
<proteinExistence type="predicted"/>
<evidence type="ECO:0000313" key="2">
    <source>
        <dbReference type="EMBL" id="NDL64829.1"/>
    </source>
</evidence>
<feature type="region of interest" description="Disordered" evidence="1">
    <location>
        <begin position="50"/>
        <end position="69"/>
    </location>
</feature>
<comment type="caution">
    <text evidence="2">The sequence shown here is derived from an EMBL/GenBank/DDBJ whole genome shotgun (WGS) entry which is preliminary data.</text>
</comment>
<protein>
    <recommendedName>
        <fullName evidence="4">Phage protein</fullName>
    </recommendedName>
</protein>
<dbReference type="EMBL" id="WUBS01000014">
    <property type="protein sequence ID" value="NDL64829.1"/>
    <property type="molecule type" value="Genomic_DNA"/>
</dbReference>
<reference evidence="2 3" key="2">
    <citation type="submission" date="2020-02" db="EMBL/GenBank/DDBJ databases">
        <title>The new genus of Enterobacteriales.</title>
        <authorList>
            <person name="Kim I.S."/>
        </authorList>
    </citation>
    <scope>NUCLEOTIDE SEQUENCE [LARGE SCALE GENOMIC DNA]</scope>
    <source>
        <strain evidence="2 3">SAP-6</strain>
    </source>
</reference>
<dbReference type="InterPro" id="IPR006522">
    <property type="entry name" value="Phage_virion_morphogenesis"/>
</dbReference>
<evidence type="ECO:0000313" key="3">
    <source>
        <dbReference type="Proteomes" id="UP000461443"/>
    </source>
</evidence>
<evidence type="ECO:0000256" key="1">
    <source>
        <dbReference type="SAM" id="MobiDB-lite"/>
    </source>
</evidence>
<keyword evidence="3" id="KW-1185">Reference proteome</keyword>
<dbReference type="RefSeq" id="WP_162367533.1">
    <property type="nucleotide sequence ID" value="NZ_WUBS01000014.1"/>
</dbReference>
<dbReference type="AlphaFoldDB" id="A0A845SLF9"/>
<dbReference type="Proteomes" id="UP000461443">
    <property type="component" value="Unassembled WGS sequence"/>
</dbReference>